<gene>
    <name evidence="3" type="ORF">NWE54_05040</name>
</gene>
<feature type="signal peptide" evidence="1">
    <location>
        <begin position="1"/>
        <end position="28"/>
    </location>
</feature>
<name>A0A9E7ZMZ2_9HYPH</name>
<evidence type="ECO:0000259" key="2">
    <source>
        <dbReference type="Pfam" id="PF13628"/>
    </source>
</evidence>
<feature type="chain" id="PRO_5038781999" evidence="1">
    <location>
        <begin position="29"/>
        <end position="173"/>
    </location>
</feature>
<keyword evidence="1" id="KW-0732">Signal</keyword>
<dbReference type="EMBL" id="CP102774">
    <property type="protein sequence ID" value="UZF88158.1"/>
    <property type="molecule type" value="Genomic_DNA"/>
</dbReference>
<dbReference type="PANTHER" id="PTHR38593">
    <property type="entry name" value="BLR2558 PROTEIN"/>
    <property type="match status" value="1"/>
</dbReference>
<dbReference type="InterPro" id="IPR012347">
    <property type="entry name" value="Ferritin-like"/>
</dbReference>
<evidence type="ECO:0000256" key="1">
    <source>
        <dbReference type="SAM" id="SignalP"/>
    </source>
</evidence>
<evidence type="ECO:0000313" key="3">
    <source>
        <dbReference type="EMBL" id="UZF88158.1"/>
    </source>
</evidence>
<feature type="domain" description="DUF4142" evidence="2">
    <location>
        <begin position="35"/>
        <end position="169"/>
    </location>
</feature>
<dbReference type="Pfam" id="PF13628">
    <property type="entry name" value="DUF4142"/>
    <property type="match status" value="1"/>
</dbReference>
<reference evidence="3" key="1">
    <citation type="submission" date="2022-08" db="EMBL/GenBank/DDBJ databases">
        <title>Complete Genome Sequences of 2 Bosea sp. soil isolates.</title>
        <authorList>
            <person name="Alvarez Arevalo M."/>
            <person name="Sterndorff E.B."/>
            <person name="Faurdal D."/>
            <person name="Joergensen T.S."/>
            <person name="Weber T."/>
        </authorList>
    </citation>
    <scope>NUCLEOTIDE SEQUENCE</scope>
    <source>
        <strain evidence="3">NBC_00436</strain>
    </source>
</reference>
<dbReference type="AlphaFoldDB" id="A0A9E7ZMZ2"/>
<protein>
    <submittedName>
        <fullName evidence="3">DUF4142 domain-containing protein</fullName>
    </submittedName>
</protein>
<dbReference type="InterPro" id="IPR025419">
    <property type="entry name" value="DUF4142"/>
</dbReference>
<dbReference type="PROSITE" id="PS51318">
    <property type="entry name" value="TAT"/>
    <property type="match status" value="1"/>
</dbReference>
<organism evidence="3">
    <name type="scientific">Bosea sp. NBC_00436</name>
    <dbReference type="NCBI Taxonomy" id="2969620"/>
    <lineage>
        <taxon>Bacteria</taxon>
        <taxon>Pseudomonadati</taxon>
        <taxon>Pseudomonadota</taxon>
        <taxon>Alphaproteobacteria</taxon>
        <taxon>Hyphomicrobiales</taxon>
        <taxon>Boseaceae</taxon>
        <taxon>Bosea</taxon>
    </lineage>
</organism>
<dbReference type="InterPro" id="IPR006311">
    <property type="entry name" value="TAT_signal"/>
</dbReference>
<dbReference type="Gene3D" id="1.20.1260.10">
    <property type="match status" value="1"/>
</dbReference>
<sequence>MAQITHRTRRTLLQGFAGLVLLGSTAAAQSSVPAQDFVRQTAIAQMFGMEAATLALHKSSSPAIKDFAHDLASQQGAVTSGLRRIVAKRSDIALPDRPDGRHLDLLRDLTDKQGAAFDKAYVEAQRSTHHDVAALMERYAKEGDDPELKSFAAQSLPVFRELDRKAQELAVAP</sequence>
<proteinExistence type="predicted"/>
<dbReference type="PANTHER" id="PTHR38593:SF1">
    <property type="entry name" value="BLR2558 PROTEIN"/>
    <property type="match status" value="1"/>
</dbReference>
<accession>A0A9E7ZMZ2</accession>